<accession>A0A2N5M4Y7</accession>
<dbReference type="InterPro" id="IPR036390">
    <property type="entry name" value="WH_DNA-bd_sf"/>
</dbReference>
<dbReference type="Pfam" id="PF07729">
    <property type="entry name" value="FCD"/>
    <property type="match status" value="1"/>
</dbReference>
<dbReference type="SMART" id="SM00895">
    <property type="entry name" value="FCD"/>
    <property type="match status" value="1"/>
</dbReference>
<dbReference type="EMBL" id="PGUY01000041">
    <property type="protein sequence ID" value="PLT29417.1"/>
    <property type="molecule type" value="Genomic_DNA"/>
</dbReference>
<dbReference type="AlphaFoldDB" id="A0A2N5M4Y7"/>
<dbReference type="PANTHER" id="PTHR43537:SF24">
    <property type="entry name" value="GLUCONATE OPERON TRANSCRIPTIONAL REPRESSOR"/>
    <property type="match status" value="1"/>
</dbReference>
<reference evidence="5 6" key="1">
    <citation type="submission" date="2017-11" db="EMBL/GenBank/DDBJ databases">
        <title>Comparitive Functional Genomics of Dry Heat Resistant strains isolated from the Viking Spacecraft.</title>
        <authorList>
            <person name="Seuylemezian A."/>
            <person name="Cooper K."/>
            <person name="Vaishampayan P."/>
        </authorList>
    </citation>
    <scope>NUCLEOTIDE SEQUENCE [LARGE SCALE GENOMIC DNA]</scope>
    <source>
        <strain evidence="5 6">V1-29</strain>
    </source>
</reference>
<proteinExistence type="predicted"/>
<sequence>MSRGPIRESLRILNQEGLVTYYPRRGMFVTSLEKADINEIYDIRLALEKIAVELGFSFITEDTLQTQMKLVEDMKVNSQENRKDKLVELDLQFHETIVRLPGYARLLNTWASYNALIELIFAKVFELNVESGEDISENHEKLVQALIKEDKKAFIQELEDHYMTAKQNLLHIW</sequence>
<dbReference type="SUPFAM" id="SSF48008">
    <property type="entry name" value="GntR ligand-binding domain-like"/>
    <property type="match status" value="1"/>
</dbReference>
<dbReference type="SUPFAM" id="SSF46785">
    <property type="entry name" value="Winged helix' DNA-binding domain"/>
    <property type="match status" value="1"/>
</dbReference>
<evidence type="ECO:0000313" key="5">
    <source>
        <dbReference type="EMBL" id="PLT29417.1"/>
    </source>
</evidence>
<evidence type="ECO:0000313" key="6">
    <source>
        <dbReference type="Proteomes" id="UP000234748"/>
    </source>
</evidence>
<gene>
    <name evidence="5" type="ORF">CUU66_13410</name>
</gene>
<keyword evidence="2" id="KW-0238">DNA-binding</keyword>
<dbReference type="Gene3D" id="1.10.10.10">
    <property type="entry name" value="Winged helix-like DNA-binding domain superfamily/Winged helix DNA-binding domain"/>
    <property type="match status" value="1"/>
</dbReference>
<name>A0A2N5M4Y7_9BACI</name>
<feature type="domain" description="GntR C-terminal" evidence="4">
    <location>
        <begin position="39"/>
        <end position="164"/>
    </location>
</feature>
<dbReference type="InterPro" id="IPR036388">
    <property type="entry name" value="WH-like_DNA-bd_sf"/>
</dbReference>
<keyword evidence="6" id="KW-1185">Reference proteome</keyword>
<dbReference type="Gene3D" id="1.20.120.530">
    <property type="entry name" value="GntR ligand-binding domain-like"/>
    <property type="match status" value="1"/>
</dbReference>
<keyword evidence="3" id="KW-0804">Transcription</keyword>
<evidence type="ECO:0000256" key="1">
    <source>
        <dbReference type="ARBA" id="ARBA00023015"/>
    </source>
</evidence>
<protein>
    <recommendedName>
        <fullName evidence="4">GntR C-terminal domain-containing protein</fullName>
    </recommendedName>
</protein>
<keyword evidence="1" id="KW-0805">Transcription regulation</keyword>
<organism evidence="5 6">
    <name type="scientific">Peribacillus deserti</name>
    <dbReference type="NCBI Taxonomy" id="673318"/>
    <lineage>
        <taxon>Bacteria</taxon>
        <taxon>Bacillati</taxon>
        <taxon>Bacillota</taxon>
        <taxon>Bacilli</taxon>
        <taxon>Bacillales</taxon>
        <taxon>Bacillaceae</taxon>
        <taxon>Peribacillus</taxon>
    </lineage>
</organism>
<dbReference type="GO" id="GO:0003677">
    <property type="term" value="F:DNA binding"/>
    <property type="evidence" value="ECO:0007669"/>
    <property type="project" value="UniProtKB-KW"/>
</dbReference>
<dbReference type="OrthoDB" id="2592645at2"/>
<comment type="caution">
    <text evidence="5">The sequence shown here is derived from an EMBL/GenBank/DDBJ whole genome shotgun (WGS) entry which is preliminary data.</text>
</comment>
<dbReference type="InterPro" id="IPR008920">
    <property type="entry name" value="TF_FadR/GntR_C"/>
</dbReference>
<dbReference type="PANTHER" id="PTHR43537">
    <property type="entry name" value="TRANSCRIPTIONAL REGULATOR, GNTR FAMILY"/>
    <property type="match status" value="1"/>
</dbReference>
<evidence type="ECO:0000256" key="3">
    <source>
        <dbReference type="ARBA" id="ARBA00023163"/>
    </source>
</evidence>
<dbReference type="InterPro" id="IPR011711">
    <property type="entry name" value="GntR_C"/>
</dbReference>
<evidence type="ECO:0000259" key="4">
    <source>
        <dbReference type="SMART" id="SM00895"/>
    </source>
</evidence>
<evidence type="ECO:0000256" key="2">
    <source>
        <dbReference type="ARBA" id="ARBA00023125"/>
    </source>
</evidence>
<dbReference type="Proteomes" id="UP000234748">
    <property type="component" value="Unassembled WGS sequence"/>
</dbReference>